<dbReference type="InterPro" id="IPR013670">
    <property type="entry name" value="EcoEI_R_C_dom"/>
</dbReference>
<comment type="caution">
    <text evidence="2">The sequence shown here is derived from an EMBL/GenBank/DDBJ whole genome shotgun (WGS) entry which is preliminary data.</text>
</comment>
<dbReference type="GO" id="GO:0006304">
    <property type="term" value="P:DNA modification"/>
    <property type="evidence" value="ECO:0007669"/>
    <property type="project" value="InterPro"/>
</dbReference>
<evidence type="ECO:0000259" key="1">
    <source>
        <dbReference type="Pfam" id="PF08463"/>
    </source>
</evidence>
<gene>
    <name evidence="2" type="ORF">SDC9_203628</name>
</gene>
<dbReference type="EMBL" id="VSSQ01125721">
    <property type="protein sequence ID" value="MPN55944.1"/>
    <property type="molecule type" value="Genomic_DNA"/>
</dbReference>
<organism evidence="2">
    <name type="scientific">bioreactor metagenome</name>
    <dbReference type="NCBI Taxonomy" id="1076179"/>
    <lineage>
        <taxon>unclassified sequences</taxon>
        <taxon>metagenomes</taxon>
        <taxon>ecological metagenomes</taxon>
    </lineage>
</organism>
<feature type="domain" description="EcoEI R protein C-terminal" evidence="1">
    <location>
        <begin position="2"/>
        <end position="59"/>
    </location>
</feature>
<evidence type="ECO:0000313" key="2">
    <source>
        <dbReference type="EMBL" id="MPN55944.1"/>
    </source>
</evidence>
<name>A0A645J639_9ZZZZ</name>
<proteinExistence type="predicted"/>
<dbReference type="Pfam" id="PF08463">
    <property type="entry name" value="EcoEI_R_C"/>
    <property type="match status" value="1"/>
</dbReference>
<dbReference type="GO" id="GO:0003677">
    <property type="term" value="F:DNA binding"/>
    <property type="evidence" value="ECO:0007669"/>
    <property type="project" value="InterPro"/>
</dbReference>
<dbReference type="AlphaFoldDB" id="A0A645J639"/>
<sequence length="62" mass="7005">MLSGLLEKYMDEGISELEDTRILDNSPFDRIGSPKRIANLFGGKEAYLKAVRELERAIYEAA</sequence>
<accession>A0A645J639</accession>
<dbReference type="GO" id="GO:0003824">
    <property type="term" value="F:catalytic activity"/>
    <property type="evidence" value="ECO:0007669"/>
    <property type="project" value="InterPro"/>
</dbReference>
<protein>
    <recommendedName>
        <fullName evidence="1">EcoEI R protein C-terminal domain-containing protein</fullName>
    </recommendedName>
</protein>
<reference evidence="2" key="1">
    <citation type="submission" date="2019-08" db="EMBL/GenBank/DDBJ databases">
        <authorList>
            <person name="Kucharzyk K."/>
            <person name="Murdoch R.W."/>
            <person name="Higgins S."/>
            <person name="Loffler F."/>
        </authorList>
    </citation>
    <scope>NUCLEOTIDE SEQUENCE</scope>
</reference>